<reference evidence="2 3" key="1">
    <citation type="submission" date="2019-02" db="EMBL/GenBank/DDBJ databases">
        <title>Deep-cultivation of Planctomycetes and their phenomic and genomic characterization uncovers novel biology.</title>
        <authorList>
            <person name="Wiegand S."/>
            <person name="Jogler M."/>
            <person name="Boedeker C."/>
            <person name="Pinto D."/>
            <person name="Vollmers J."/>
            <person name="Rivas-Marin E."/>
            <person name="Kohn T."/>
            <person name="Peeters S.H."/>
            <person name="Heuer A."/>
            <person name="Rast P."/>
            <person name="Oberbeckmann S."/>
            <person name="Bunk B."/>
            <person name="Jeske O."/>
            <person name="Meyerdierks A."/>
            <person name="Storesund J.E."/>
            <person name="Kallscheuer N."/>
            <person name="Luecker S."/>
            <person name="Lage O.M."/>
            <person name="Pohl T."/>
            <person name="Merkel B.J."/>
            <person name="Hornburger P."/>
            <person name="Mueller R.-W."/>
            <person name="Bruemmer F."/>
            <person name="Labrenz M."/>
            <person name="Spormann A.M."/>
            <person name="Op Den Camp H."/>
            <person name="Overmann J."/>
            <person name="Amann R."/>
            <person name="Jetten M.S.M."/>
            <person name="Mascher T."/>
            <person name="Medema M.H."/>
            <person name="Devos D.P."/>
            <person name="Kaster A.-K."/>
            <person name="Ovreas L."/>
            <person name="Rohde M."/>
            <person name="Galperin M.Y."/>
            <person name="Jogler C."/>
        </authorList>
    </citation>
    <scope>NUCLEOTIDE SEQUENCE [LARGE SCALE GENOMIC DNA]</scope>
    <source>
        <strain evidence="2 3">Pla22</strain>
    </source>
</reference>
<dbReference type="EMBL" id="SJPI01000001">
    <property type="protein sequence ID" value="TWT53665.1"/>
    <property type="molecule type" value="Genomic_DNA"/>
</dbReference>
<feature type="transmembrane region" description="Helical" evidence="1">
    <location>
        <begin position="455"/>
        <end position="475"/>
    </location>
</feature>
<accession>A0A5C5WUH0</accession>
<evidence type="ECO:0000313" key="3">
    <source>
        <dbReference type="Proteomes" id="UP000316598"/>
    </source>
</evidence>
<feature type="transmembrane region" description="Helical" evidence="1">
    <location>
        <begin position="416"/>
        <end position="443"/>
    </location>
</feature>
<comment type="caution">
    <text evidence="2">The sequence shown here is derived from an EMBL/GenBank/DDBJ whole genome shotgun (WGS) entry which is preliminary data.</text>
</comment>
<dbReference type="Proteomes" id="UP000316598">
    <property type="component" value="Unassembled WGS sequence"/>
</dbReference>
<keyword evidence="3" id="KW-1185">Reference proteome</keyword>
<feature type="transmembrane region" description="Helical" evidence="1">
    <location>
        <begin position="315"/>
        <end position="336"/>
    </location>
</feature>
<dbReference type="PANTHER" id="PTHR20992:SF9">
    <property type="entry name" value="AT15442P-RELATED"/>
    <property type="match status" value="1"/>
</dbReference>
<keyword evidence="1" id="KW-0812">Transmembrane</keyword>
<name>A0A5C5WUH0_9BACT</name>
<protein>
    <recommendedName>
        <fullName evidence="4">DUF389 domain-containing protein</fullName>
    </recommendedName>
</protein>
<dbReference type="OrthoDB" id="9790659at2"/>
<keyword evidence="1" id="KW-1133">Transmembrane helix</keyword>
<evidence type="ECO:0008006" key="4">
    <source>
        <dbReference type="Google" id="ProtNLM"/>
    </source>
</evidence>
<evidence type="ECO:0000256" key="1">
    <source>
        <dbReference type="SAM" id="Phobius"/>
    </source>
</evidence>
<dbReference type="RefSeq" id="WP_146513839.1">
    <property type="nucleotide sequence ID" value="NZ_SJPI01000001.1"/>
</dbReference>
<dbReference type="AlphaFoldDB" id="A0A5C5WUH0"/>
<feature type="transmembrane region" description="Helical" evidence="1">
    <location>
        <begin position="381"/>
        <end position="404"/>
    </location>
</feature>
<dbReference type="PANTHER" id="PTHR20992">
    <property type="entry name" value="AT15442P-RELATED"/>
    <property type="match status" value="1"/>
</dbReference>
<feature type="transmembrane region" description="Helical" evidence="1">
    <location>
        <begin position="258"/>
        <end position="276"/>
    </location>
</feature>
<dbReference type="Pfam" id="PF04087">
    <property type="entry name" value="DUF389"/>
    <property type="match status" value="1"/>
</dbReference>
<gene>
    <name evidence="2" type="ORF">Pla22_12950</name>
</gene>
<evidence type="ECO:0000313" key="2">
    <source>
        <dbReference type="EMBL" id="TWT53665.1"/>
    </source>
</evidence>
<proteinExistence type="predicted"/>
<feature type="transmembrane region" description="Helical" evidence="1">
    <location>
        <begin position="282"/>
        <end position="303"/>
    </location>
</feature>
<organism evidence="2 3">
    <name type="scientific">Rubripirellula amarantea</name>
    <dbReference type="NCBI Taxonomy" id="2527999"/>
    <lineage>
        <taxon>Bacteria</taxon>
        <taxon>Pseudomonadati</taxon>
        <taxon>Planctomycetota</taxon>
        <taxon>Planctomycetia</taxon>
        <taxon>Pirellulales</taxon>
        <taxon>Pirellulaceae</taxon>
        <taxon>Rubripirellula</taxon>
    </lineage>
</organism>
<keyword evidence="1" id="KW-0472">Membrane</keyword>
<dbReference type="InterPro" id="IPR005240">
    <property type="entry name" value="DUF389"/>
</dbReference>
<sequence length="476" mass="51489">MSVLFLVDSQSELQAGLPWIEKICEQDSNRRPALVYVLGTDRTSLLAYAREVADKCKFIGSVDPIEENTSAIIEITRKNRDHTVVLVSDGDQDDKQQEIFRKSANAVVWFRIHGDPPTSSKQVFGLDAASLITTPSFVSRLLGVSPEHNLIEPSDLAVSDDRSISDIVIGAYQKRCDPGDLLCLDWSPSLDKQQSAARLALFRQASHASILLYHPGETWLEQVASRFRGIASVVAKPMDREQRIELSESLQEGSQPSFEFLGLISAAAMLAAFGLLQDSAAVIIGAMLVAPLMTPILGAGMALTHGNRPLFRNSLIAITIGFVGALASSFIFGLLVRTMRDIEITPEMWARCNPSPLDFCVGLVGGIAASYARTRSHLSSALAGAAIAAALVPPLSTAGLQLAGGFFEATDRGTPIVGPILLVTINVLTIMVGSSFVLYLRGLQSDPSVLRRDRWGLRMFVLISILACFVLAFIVH</sequence>